<dbReference type="Proteomes" id="UP000789702">
    <property type="component" value="Unassembled WGS sequence"/>
</dbReference>
<proteinExistence type="predicted"/>
<name>A0ACA9QW10_9GLOM</name>
<comment type="caution">
    <text evidence="1">The sequence shown here is derived from an EMBL/GenBank/DDBJ whole genome shotgun (WGS) entry which is preliminary data.</text>
</comment>
<evidence type="ECO:0000313" key="2">
    <source>
        <dbReference type="Proteomes" id="UP000789702"/>
    </source>
</evidence>
<dbReference type="EMBL" id="CAJVPU010054365">
    <property type="protein sequence ID" value="CAG8766823.1"/>
    <property type="molecule type" value="Genomic_DNA"/>
</dbReference>
<sequence length="90" mass="10292">NDNEVHQLASLAIEIKNGLREGHIKGTPSAYIKIYTDCWQHEPDSRPDIQQVFLRLKDFNANNDDVNKINQNFSLLKVHESTRSANQSDS</sequence>
<accession>A0ACA9QW10</accession>
<evidence type="ECO:0000313" key="1">
    <source>
        <dbReference type="EMBL" id="CAG8766823.1"/>
    </source>
</evidence>
<organism evidence="1 2">
    <name type="scientific">Dentiscutata heterogama</name>
    <dbReference type="NCBI Taxonomy" id="1316150"/>
    <lineage>
        <taxon>Eukaryota</taxon>
        <taxon>Fungi</taxon>
        <taxon>Fungi incertae sedis</taxon>
        <taxon>Mucoromycota</taxon>
        <taxon>Glomeromycotina</taxon>
        <taxon>Glomeromycetes</taxon>
        <taxon>Diversisporales</taxon>
        <taxon>Gigasporaceae</taxon>
        <taxon>Dentiscutata</taxon>
    </lineage>
</organism>
<feature type="non-terminal residue" evidence="1">
    <location>
        <position position="90"/>
    </location>
</feature>
<protein>
    <submittedName>
        <fullName evidence="1">15972_t:CDS:1</fullName>
    </submittedName>
</protein>
<gene>
    <name evidence="1" type="ORF">DHETER_LOCUS15610</name>
</gene>
<keyword evidence="2" id="KW-1185">Reference proteome</keyword>
<reference evidence="1" key="1">
    <citation type="submission" date="2021-06" db="EMBL/GenBank/DDBJ databases">
        <authorList>
            <person name="Kallberg Y."/>
            <person name="Tangrot J."/>
            <person name="Rosling A."/>
        </authorList>
    </citation>
    <scope>NUCLEOTIDE SEQUENCE</scope>
    <source>
        <strain evidence="1">IL203A</strain>
    </source>
</reference>
<feature type="non-terminal residue" evidence="1">
    <location>
        <position position="1"/>
    </location>
</feature>